<dbReference type="HOGENOM" id="CLU_3064436_0_0_6"/>
<dbReference type="KEGG" id="gps:C427_4163"/>
<evidence type="ECO:0000313" key="2">
    <source>
        <dbReference type="Proteomes" id="UP000011864"/>
    </source>
</evidence>
<keyword evidence="2" id="KW-1185">Reference proteome</keyword>
<organism evidence="1 2">
    <name type="scientific">Paraglaciecola psychrophila 170</name>
    <dbReference type="NCBI Taxonomy" id="1129794"/>
    <lineage>
        <taxon>Bacteria</taxon>
        <taxon>Pseudomonadati</taxon>
        <taxon>Pseudomonadota</taxon>
        <taxon>Gammaproteobacteria</taxon>
        <taxon>Alteromonadales</taxon>
        <taxon>Alteromonadaceae</taxon>
        <taxon>Paraglaciecola</taxon>
    </lineage>
</organism>
<dbReference type="EMBL" id="CP003837">
    <property type="protein sequence ID" value="AGH46268.1"/>
    <property type="molecule type" value="Genomic_DNA"/>
</dbReference>
<gene>
    <name evidence="1" type="ORF">C427_4163</name>
</gene>
<reference evidence="1 2" key="1">
    <citation type="journal article" date="2013" name="Genome Announc.">
        <title>Complete Genome Sequence of Glaciecola psychrophila Strain 170T.</title>
        <authorList>
            <person name="Yin J."/>
            <person name="Chen J."/>
            <person name="Liu G."/>
            <person name="Yu Y."/>
            <person name="Song L."/>
            <person name="Wang X."/>
            <person name="Qu X."/>
        </authorList>
    </citation>
    <scope>NUCLEOTIDE SEQUENCE [LARGE SCALE GENOMIC DNA]</scope>
    <source>
        <strain evidence="1 2">170</strain>
    </source>
</reference>
<proteinExistence type="predicted"/>
<protein>
    <submittedName>
        <fullName evidence="1">Uncharacterized protein</fullName>
    </submittedName>
</protein>
<name>K7AVK2_9ALTE</name>
<evidence type="ECO:0000313" key="1">
    <source>
        <dbReference type="EMBL" id="AGH46268.1"/>
    </source>
</evidence>
<dbReference type="Proteomes" id="UP000011864">
    <property type="component" value="Chromosome"/>
</dbReference>
<sequence>MLSVFIASKIPKWADNLVPPPENIGTISLTEHFSLDNHCQPKVLYLSYYKFHC</sequence>
<dbReference type="AlphaFoldDB" id="K7AVK2"/>
<accession>K7AVK2</accession>